<proteinExistence type="predicted"/>
<organism evidence="2 3">
    <name type="scientific">Olea europaea subsp. europaea</name>
    <dbReference type="NCBI Taxonomy" id="158383"/>
    <lineage>
        <taxon>Eukaryota</taxon>
        <taxon>Viridiplantae</taxon>
        <taxon>Streptophyta</taxon>
        <taxon>Embryophyta</taxon>
        <taxon>Tracheophyta</taxon>
        <taxon>Spermatophyta</taxon>
        <taxon>Magnoliopsida</taxon>
        <taxon>eudicotyledons</taxon>
        <taxon>Gunneridae</taxon>
        <taxon>Pentapetalae</taxon>
        <taxon>asterids</taxon>
        <taxon>lamiids</taxon>
        <taxon>Lamiales</taxon>
        <taxon>Oleaceae</taxon>
        <taxon>Oleeae</taxon>
        <taxon>Olea</taxon>
    </lineage>
</organism>
<keyword evidence="3" id="KW-1185">Reference proteome</keyword>
<comment type="caution">
    <text evidence="2">The sequence shown here is derived from an EMBL/GenBank/DDBJ whole genome shotgun (WGS) entry which is preliminary data.</text>
</comment>
<feature type="compositionally biased region" description="Polar residues" evidence="1">
    <location>
        <begin position="27"/>
        <end position="39"/>
    </location>
</feature>
<accession>A0A8S0PLH6</accession>
<dbReference type="Gramene" id="OE9A088193T1">
    <property type="protein sequence ID" value="OE9A088193C1"/>
    <property type="gene ID" value="OE9A088193"/>
</dbReference>
<protein>
    <submittedName>
        <fullName evidence="2">Uncharacterized protein</fullName>
    </submittedName>
</protein>
<evidence type="ECO:0000313" key="2">
    <source>
        <dbReference type="EMBL" id="CAA2945727.1"/>
    </source>
</evidence>
<feature type="compositionally biased region" description="Basic and acidic residues" evidence="1">
    <location>
        <begin position="111"/>
        <end position="129"/>
    </location>
</feature>
<reference evidence="2 3" key="1">
    <citation type="submission" date="2019-12" db="EMBL/GenBank/DDBJ databases">
        <authorList>
            <person name="Alioto T."/>
            <person name="Alioto T."/>
            <person name="Gomez Garrido J."/>
        </authorList>
    </citation>
    <scope>NUCLEOTIDE SEQUENCE [LARGE SCALE GENOMIC DNA]</scope>
</reference>
<evidence type="ECO:0000256" key="1">
    <source>
        <dbReference type="SAM" id="MobiDB-lite"/>
    </source>
</evidence>
<dbReference type="Proteomes" id="UP000594638">
    <property type="component" value="Unassembled WGS sequence"/>
</dbReference>
<feature type="compositionally biased region" description="Basic and acidic residues" evidence="1">
    <location>
        <begin position="1"/>
        <end position="10"/>
    </location>
</feature>
<sequence length="160" mass="18073">MEPNFRHQDYRILTPPPSPHQPQHPQTKSNPKSQQNPTKFCQKLPLTHGIIANLTKFMNAHIPYNPQATQAQQDASIHLPIKANNLKNRDLQPISKLANSRPTKPFFVDDGGTHDPRPPPQDTTHHGASSEHMSLPQFGIEMAVRPEQASNFAFKTHFQI</sequence>
<dbReference type="AlphaFoldDB" id="A0A8S0PLH6"/>
<dbReference type="EMBL" id="CACTIH010000061">
    <property type="protein sequence ID" value="CAA2945727.1"/>
    <property type="molecule type" value="Genomic_DNA"/>
</dbReference>
<evidence type="ECO:0000313" key="3">
    <source>
        <dbReference type="Proteomes" id="UP000594638"/>
    </source>
</evidence>
<gene>
    <name evidence="2" type="ORF">OLEA9_A088193</name>
</gene>
<feature type="region of interest" description="Disordered" evidence="1">
    <location>
        <begin position="108"/>
        <end position="131"/>
    </location>
</feature>
<name>A0A8S0PLH6_OLEEU</name>
<feature type="region of interest" description="Disordered" evidence="1">
    <location>
        <begin position="1"/>
        <end position="39"/>
    </location>
</feature>